<dbReference type="AlphaFoldDB" id="A0A8X7TZP6"/>
<gene>
    <name evidence="1" type="ORF">Bca52824_077075</name>
</gene>
<dbReference type="PANTHER" id="PTHR42663:SF17">
    <property type="entry name" value="GENOME ASSEMBLY, CHROMOSOME: A08"/>
    <property type="match status" value="1"/>
</dbReference>
<name>A0A8X7TZP6_BRACI</name>
<evidence type="ECO:0000313" key="2">
    <source>
        <dbReference type="Proteomes" id="UP000886595"/>
    </source>
</evidence>
<dbReference type="PANTHER" id="PTHR42663">
    <property type="entry name" value="HYDROLASE C777.06C-RELATED-RELATED"/>
    <property type="match status" value="1"/>
</dbReference>
<dbReference type="Proteomes" id="UP000886595">
    <property type="component" value="Unassembled WGS sequence"/>
</dbReference>
<accession>A0A8X7TZP6</accession>
<organism evidence="1 2">
    <name type="scientific">Brassica carinata</name>
    <name type="common">Ethiopian mustard</name>
    <name type="synonym">Abyssinian cabbage</name>
    <dbReference type="NCBI Taxonomy" id="52824"/>
    <lineage>
        <taxon>Eukaryota</taxon>
        <taxon>Viridiplantae</taxon>
        <taxon>Streptophyta</taxon>
        <taxon>Embryophyta</taxon>
        <taxon>Tracheophyta</taxon>
        <taxon>Spermatophyta</taxon>
        <taxon>Magnoliopsida</taxon>
        <taxon>eudicotyledons</taxon>
        <taxon>Gunneridae</taxon>
        <taxon>Pentapetalae</taxon>
        <taxon>rosids</taxon>
        <taxon>malvids</taxon>
        <taxon>Brassicales</taxon>
        <taxon>Brassicaceae</taxon>
        <taxon>Brassiceae</taxon>
        <taxon>Brassica</taxon>
    </lineage>
</organism>
<sequence length="235" mass="26659">MIACVFDILKDDISDSIAFGSHNNIKIWWKWLTIGYAYLGYIIEDDIRTVQPFSPTNDIDLTPIFATSSKLIKASFMSPCCIYVESPSLVMPSVTYGEDYVRLGFLFGEKSKVAYIFDVSRFPPCTEYIISKSGGRQLDLLILDTSFKTLETIEFSCTKRGLLGRMTHEFDHHKDNECLEEWSNRKERTDLQWSADVYPSMIHATLGVQVVKNGDALGQKYNTPESLAPSLNIHS</sequence>
<protein>
    <submittedName>
        <fullName evidence="1">Uncharacterized protein</fullName>
    </submittedName>
</protein>
<dbReference type="OrthoDB" id="1744057at2759"/>
<keyword evidence="2" id="KW-1185">Reference proteome</keyword>
<dbReference type="EMBL" id="JAAMPC010000015">
    <property type="protein sequence ID" value="KAG2257781.1"/>
    <property type="molecule type" value="Genomic_DNA"/>
</dbReference>
<comment type="caution">
    <text evidence="1">The sequence shown here is derived from an EMBL/GenBank/DDBJ whole genome shotgun (WGS) entry which is preliminary data.</text>
</comment>
<proteinExistence type="predicted"/>
<reference evidence="1 2" key="1">
    <citation type="submission" date="2020-02" db="EMBL/GenBank/DDBJ databases">
        <authorList>
            <person name="Ma Q."/>
            <person name="Huang Y."/>
            <person name="Song X."/>
            <person name="Pei D."/>
        </authorList>
    </citation>
    <scope>NUCLEOTIDE SEQUENCE [LARGE SCALE GENOMIC DNA]</scope>
    <source>
        <strain evidence="1">Sxm20200214</strain>
        <tissue evidence="1">Leaf</tissue>
    </source>
</reference>
<evidence type="ECO:0000313" key="1">
    <source>
        <dbReference type="EMBL" id="KAG2257781.1"/>
    </source>
</evidence>